<evidence type="ECO:0000313" key="3">
    <source>
        <dbReference type="EMBL" id="MXP76726.1"/>
    </source>
</evidence>
<evidence type="ECO:0000259" key="2">
    <source>
        <dbReference type="Pfam" id="PF26078"/>
    </source>
</evidence>
<dbReference type="InterPro" id="IPR006949">
    <property type="entry name" value="Barrel_Baseplate_J-like"/>
</dbReference>
<proteinExistence type="predicted"/>
<dbReference type="InterPro" id="IPR052726">
    <property type="entry name" value="Phage_Baseplate_Hub"/>
</dbReference>
<keyword evidence="4" id="KW-1185">Reference proteome</keyword>
<gene>
    <name evidence="3" type="ORF">GN277_15445</name>
</gene>
<reference evidence="3 4" key="1">
    <citation type="submission" date="2019-12" db="EMBL/GenBank/DDBJ databases">
        <title>Sporaefaciens musculi gen. nov., sp. nov., a novel bacterium isolated from the caecum of an obese mouse.</title>
        <authorList>
            <person name="Rasmussen T.S."/>
            <person name="Streidl T."/>
            <person name="Hitch T.C.A."/>
            <person name="Wortmann E."/>
            <person name="Deptula P."/>
            <person name="Hansen M."/>
            <person name="Nielsen D.S."/>
            <person name="Clavel T."/>
            <person name="Vogensen F.K."/>
        </authorList>
    </citation>
    <scope>NUCLEOTIDE SEQUENCE [LARGE SCALE GENOMIC DNA]</scope>
    <source>
        <strain evidence="3 4">WCA-9-b2</strain>
    </source>
</reference>
<feature type="domain" description="Baseplate J-like central" evidence="2">
    <location>
        <begin position="294"/>
        <end position="346"/>
    </location>
</feature>
<dbReference type="PANTHER" id="PTHR35862:SF1">
    <property type="entry name" value="FELS-2 PROPHAGE PROTEIN"/>
    <property type="match status" value="1"/>
</dbReference>
<dbReference type="Proteomes" id="UP000460412">
    <property type="component" value="Unassembled WGS sequence"/>
</dbReference>
<dbReference type="PANTHER" id="PTHR35862">
    <property type="entry name" value="FELS-2 PROPHAGE PROTEIN"/>
    <property type="match status" value="1"/>
</dbReference>
<protein>
    <submittedName>
        <fullName evidence="3">Integrase</fullName>
    </submittedName>
</protein>
<accession>A0A7X3MHW0</accession>
<dbReference type="RefSeq" id="WP_159751786.1">
    <property type="nucleotide sequence ID" value="NZ_WUQX01000001.1"/>
</dbReference>
<comment type="caution">
    <text evidence="3">The sequence shown here is derived from an EMBL/GenBank/DDBJ whole genome shotgun (WGS) entry which is preliminary data.</text>
</comment>
<dbReference type="Pfam" id="PF04865">
    <property type="entry name" value="Baseplate_J"/>
    <property type="match status" value="1"/>
</dbReference>
<evidence type="ECO:0000313" key="4">
    <source>
        <dbReference type="Proteomes" id="UP000460412"/>
    </source>
</evidence>
<evidence type="ECO:0000259" key="1">
    <source>
        <dbReference type="Pfam" id="PF04865"/>
    </source>
</evidence>
<dbReference type="AlphaFoldDB" id="A0A7X3MHW0"/>
<name>A0A7X3MHW0_9FIRM</name>
<dbReference type="InterPro" id="IPR058531">
    <property type="entry name" value="Baseplate_J_M"/>
</dbReference>
<dbReference type="EMBL" id="WUQX01000001">
    <property type="protein sequence ID" value="MXP76726.1"/>
    <property type="molecule type" value="Genomic_DNA"/>
</dbReference>
<sequence>MSELKFIDTEAGPIRDGILEDLENGVGDPLYPGDERRIFGEALAQVVVAVYNSVNDACRQKMLRYARGDVLDALGENRDTARLDPTFATTTLRFGVNEAVSHNIIIPARLRVTGDFIHYFLTDQTVVLYAGQLFVEVGATAEKGGADYNDAAIGELSQIVDLSDVALIDYVTNTEPTGGGGDQETDEAYRERIREAENRLSTAGPEKAYRYWALSSSPIVTDAVVESETERISRTLKTYAGHAFQGGANLIPESLAVYLPGGSEAVDGTDYTASYDDELLTLTLSGSLAAADEVKIEITRNMYGRVKIVPICAGGELPDEDVLEAVRRVCSADDVRPLTDIVQVEAPQVELYDIELTYYTTKANESEVVKNVEGPDGAINRYIYWQGSALDQEINPDELRKLILCPHWIENPIGATRVIITKPEYKELPSTTVAKFSGNINVQHVVKD</sequence>
<feature type="domain" description="Baseplate protein J-like barrel" evidence="1">
    <location>
        <begin position="100"/>
        <end position="180"/>
    </location>
</feature>
<organism evidence="3 4">
    <name type="scientific">Sporofaciens musculi</name>
    <dbReference type="NCBI Taxonomy" id="2681861"/>
    <lineage>
        <taxon>Bacteria</taxon>
        <taxon>Bacillati</taxon>
        <taxon>Bacillota</taxon>
        <taxon>Clostridia</taxon>
        <taxon>Lachnospirales</taxon>
        <taxon>Lachnospiraceae</taxon>
        <taxon>Sporofaciens</taxon>
    </lineage>
</organism>
<dbReference type="Pfam" id="PF26078">
    <property type="entry name" value="Baseplate_J_M"/>
    <property type="match status" value="1"/>
</dbReference>